<keyword evidence="1" id="KW-0812">Transmembrane</keyword>
<organism evidence="3 4">
    <name type="scientific">Clavelina lepadiformis</name>
    <name type="common">Light-bulb sea squirt</name>
    <name type="synonym">Ascidia lepadiformis</name>
    <dbReference type="NCBI Taxonomy" id="159417"/>
    <lineage>
        <taxon>Eukaryota</taxon>
        <taxon>Metazoa</taxon>
        <taxon>Chordata</taxon>
        <taxon>Tunicata</taxon>
        <taxon>Ascidiacea</taxon>
        <taxon>Aplousobranchia</taxon>
        <taxon>Clavelinidae</taxon>
        <taxon>Clavelina</taxon>
    </lineage>
</organism>
<dbReference type="Proteomes" id="UP001642483">
    <property type="component" value="Unassembled WGS sequence"/>
</dbReference>
<sequence>MRSLKIILLILYLALFQSECTSAAPDTTKKMSEHVQAATNAPHNKATSKLSTTKINTAVLVEVISSTVATTKVIGQTVLTTKIEATKIATSSTIDNVLVKSSKVPNPEVGVTVVTIFLVIVAVIVVTWITFLACRHRRRMYYRQPSRNSRLRQEGEGFSDFHNPIQFPSAAYDTSSII</sequence>
<evidence type="ECO:0000313" key="3">
    <source>
        <dbReference type="EMBL" id="CAK8693099.1"/>
    </source>
</evidence>
<feature type="transmembrane region" description="Helical" evidence="1">
    <location>
        <begin position="109"/>
        <end position="134"/>
    </location>
</feature>
<accession>A0ABP0GMY7</accession>
<feature type="chain" id="PRO_5045432580" evidence="2">
    <location>
        <begin position="24"/>
        <end position="178"/>
    </location>
</feature>
<evidence type="ECO:0000313" key="4">
    <source>
        <dbReference type="Proteomes" id="UP001642483"/>
    </source>
</evidence>
<protein>
    <submittedName>
        <fullName evidence="3">Uncharacterized protein</fullName>
    </submittedName>
</protein>
<gene>
    <name evidence="3" type="ORF">CVLEPA_LOCUS26426</name>
</gene>
<keyword evidence="1" id="KW-0472">Membrane</keyword>
<keyword evidence="1" id="KW-1133">Transmembrane helix</keyword>
<evidence type="ECO:0000256" key="1">
    <source>
        <dbReference type="SAM" id="Phobius"/>
    </source>
</evidence>
<dbReference type="EMBL" id="CAWYQH010000130">
    <property type="protein sequence ID" value="CAK8693099.1"/>
    <property type="molecule type" value="Genomic_DNA"/>
</dbReference>
<proteinExistence type="predicted"/>
<evidence type="ECO:0000256" key="2">
    <source>
        <dbReference type="SAM" id="SignalP"/>
    </source>
</evidence>
<name>A0ABP0GMY7_CLALP</name>
<keyword evidence="2" id="KW-0732">Signal</keyword>
<reference evidence="3 4" key="1">
    <citation type="submission" date="2024-02" db="EMBL/GenBank/DDBJ databases">
        <authorList>
            <person name="Daric V."/>
            <person name="Darras S."/>
        </authorList>
    </citation>
    <scope>NUCLEOTIDE SEQUENCE [LARGE SCALE GENOMIC DNA]</scope>
</reference>
<keyword evidence="4" id="KW-1185">Reference proteome</keyword>
<feature type="signal peptide" evidence="2">
    <location>
        <begin position="1"/>
        <end position="23"/>
    </location>
</feature>
<comment type="caution">
    <text evidence="3">The sequence shown here is derived from an EMBL/GenBank/DDBJ whole genome shotgun (WGS) entry which is preliminary data.</text>
</comment>